<keyword evidence="4" id="KW-0540">Nuclease</keyword>
<evidence type="ECO:0000256" key="3">
    <source>
        <dbReference type="ARBA" id="ARBA00022705"/>
    </source>
</evidence>
<keyword evidence="9" id="KW-0190">Covalent protein-DNA linkage</keyword>
<dbReference type="GO" id="GO:0000166">
    <property type="term" value="F:nucleotide binding"/>
    <property type="evidence" value="ECO:0007669"/>
    <property type="project" value="UniProtKB-KW"/>
</dbReference>
<dbReference type="InterPro" id="IPR001191">
    <property type="entry name" value="Gemini_AL1_REP"/>
</dbReference>
<keyword evidence="10" id="KW-0238">DNA-binding</keyword>
<dbReference type="GO" id="GO:0004519">
    <property type="term" value="F:endonuclease activity"/>
    <property type="evidence" value="ECO:0007669"/>
    <property type="project" value="UniProtKB-KW"/>
</dbReference>
<evidence type="ECO:0000256" key="6">
    <source>
        <dbReference type="ARBA" id="ARBA00022741"/>
    </source>
</evidence>
<evidence type="ECO:0000259" key="11">
    <source>
        <dbReference type="PROSITE" id="PS52020"/>
    </source>
</evidence>
<keyword evidence="8" id="KW-0378">Hydrolase</keyword>
<keyword evidence="3" id="KW-0235">DNA replication</keyword>
<dbReference type="PROSITE" id="PS52020">
    <property type="entry name" value="CRESS_DNA_REP"/>
    <property type="match status" value="1"/>
</dbReference>
<accession>A0A8H3L061</accession>
<dbReference type="GO" id="GO:0016779">
    <property type="term" value="F:nucleotidyltransferase activity"/>
    <property type="evidence" value="ECO:0007669"/>
    <property type="project" value="UniProtKB-KW"/>
</dbReference>
<evidence type="ECO:0000256" key="9">
    <source>
        <dbReference type="ARBA" id="ARBA00023124"/>
    </source>
</evidence>
<dbReference type="GO" id="GO:0046872">
    <property type="term" value="F:metal ion binding"/>
    <property type="evidence" value="ECO:0007669"/>
    <property type="project" value="UniProtKB-KW"/>
</dbReference>
<dbReference type="GO" id="GO:0016787">
    <property type="term" value="F:hydrolase activity"/>
    <property type="evidence" value="ECO:0007669"/>
    <property type="project" value="UniProtKB-KW"/>
</dbReference>
<evidence type="ECO:0000256" key="10">
    <source>
        <dbReference type="ARBA" id="ARBA00023125"/>
    </source>
</evidence>
<keyword evidence="7" id="KW-0255">Endonuclease</keyword>
<evidence type="ECO:0000256" key="5">
    <source>
        <dbReference type="ARBA" id="ARBA00022723"/>
    </source>
</evidence>
<sequence>MMLFLTYPRCSLDKHVVLTMLRCLCSPFVVESYVVATELHEDGTPHIHCYLSLSGKVDKRSANCFDLVDSGGERYHGNYQSARDALMLSHIVEREEIMSKEVSTPWYEDLLGQLWSVMGYADHRFAPVPRVFESPYLAGSFVVPQVLVVWIQVNIVSRPGRPMSLVLIGHSRTGKSSWARSLGPHIYMQKRINWDKWNDEASYVFLDDVPRDELVRYNNWKVLMGAQEEYEVRQSYGRVKTINGGIPCIFCLNENVLLDNWDSYNMVRVDIVFKNNILNQVKMPSSMIKRVEDIYGNQLIDLVVWETHKFGEVIATEVDKMPLDEYSGLMKFRRMMFSIRYVAFYPFFTRLKM</sequence>
<dbReference type="PRINTS" id="PR00227">
    <property type="entry name" value="GEMCOATAL1"/>
</dbReference>
<organism evidence="12 13">
    <name type="scientific">Rhizophagus clarus</name>
    <dbReference type="NCBI Taxonomy" id="94130"/>
    <lineage>
        <taxon>Eukaryota</taxon>
        <taxon>Fungi</taxon>
        <taxon>Fungi incertae sedis</taxon>
        <taxon>Mucoromycota</taxon>
        <taxon>Glomeromycotina</taxon>
        <taxon>Glomeromycetes</taxon>
        <taxon>Glomerales</taxon>
        <taxon>Glomeraceae</taxon>
        <taxon>Rhizophagus</taxon>
    </lineage>
</organism>
<reference evidence="12" key="1">
    <citation type="submission" date="2019-10" db="EMBL/GenBank/DDBJ databases">
        <title>Conservation and host-specific expression of non-tandemly repeated heterogenous ribosome RNA gene in arbuscular mycorrhizal fungi.</title>
        <authorList>
            <person name="Maeda T."/>
            <person name="Kobayashi Y."/>
            <person name="Nakagawa T."/>
            <person name="Ezawa T."/>
            <person name="Yamaguchi K."/>
            <person name="Bino T."/>
            <person name="Nishimoto Y."/>
            <person name="Shigenobu S."/>
            <person name="Kawaguchi M."/>
        </authorList>
    </citation>
    <scope>NUCLEOTIDE SEQUENCE</scope>
    <source>
        <strain evidence="12">HR1</strain>
    </source>
</reference>
<gene>
    <name evidence="12" type="ORF">RCL2_000374300</name>
</gene>
<dbReference type="EMBL" id="BLAL01000020">
    <property type="protein sequence ID" value="GES76336.1"/>
    <property type="molecule type" value="Genomic_DNA"/>
</dbReference>
<evidence type="ECO:0000256" key="1">
    <source>
        <dbReference type="ARBA" id="ARBA00022679"/>
    </source>
</evidence>
<evidence type="ECO:0000313" key="12">
    <source>
        <dbReference type="EMBL" id="GES76336.1"/>
    </source>
</evidence>
<dbReference type="GO" id="GO:0006260">
    <property type="term" value="P:DNA replication"/>
    <property type="evidence" value="ECO:0007669"/>
    <property type="project" value="UniProtKB-KW"/>
</dbReference>
<dbReference type="GO" id="GO:0005198">
    <property type="term" value="F:structural molecule activity"/>
    <property type="evidence" value="ECO:0007669"/>
    <property type="project" value="InterPro"/>
</dbReference>
<dbReference type="OrthoDB" id="2977716at2759"/>
<evidence type="ECO:0000256" key="8">
    <source>
        <dbReference type="ARBA" id="ARBA00022801"/>
    </source>
</evidence>
<proteinExistence type="predicted"/>
<dbReference type="GO" id="GO:0003677">
    <property type="term" value="F:DNA binding"/>
    <property type="evidence" value="ECO:0007669"/>
    <property type="project" value="UniProtKB-KW"/>
</dbReference>
<dbReference type="InterPro" id="IPR049912">
    <property type="entry name" value="CRESS_DNA_REP"/>
</dbReference>
<dbReference type="PRINTS" id="PR00228">
    <property type="entry name" value="GEMCOATCLVL1"/>
</dbReference>
<evidence type="ECO:0000256" key="2">
    <source>
        <dbReference type="ARBA" id="ARBA00022695"/>
    </source>
</evidence>
<comment type="caution">
    <text evidence="12">The sequence shown here is derived from an EMBL/GenBank/DDBJ whole genome shotgun (WGS) entry which is preliminary data.</text>
</comment>
<evidence type="ECO:0000313" key="13">
    <source>
        <dbReference type="Proteomes" id="UP000615446"/>
    </source>
</evidence>
<dbReference type="Gene3D" id="3.40.1310.20">
    <property type="match status" value="1"/>
</dbReference>
<keyword evidence="1" id="KW-0808">Transferase</keyword>
<dbReference type="SUPFAM" id="SSF55464">
    <property type="entry name" value="Origin of replication-binding domain, RBD-like"/>
    <property type="match status" value="1"/>
</dbReference>
<keyword evidence="6" id="KW-0547">Nucleotide-binding</keyword>
<dbReference type="Pfam" id="PF00799">
    <property type="entry name" value="Gemini_AL1"/>
    <property type="match status" value="1"/>
</dbReference>
<dbReference type="Proteomes" id="UP000615446">
    <property type="component" value="Unassembled WGS sequence"/>
</dbReference>
<protein>
    <submittedName>
        <fullName evidence="12">Rep protein</fullName>
    </submittedName>
</protein>
<evidence type="ECO:0000256" key="7">
    <source>
        <dbReference type="ARBA" id="ARBA00022759"/>
    </source>
</evidence>
<dbReference type="AlphaFoldDB" id="A0A8H3L061"/>
<name>A0A8H3L061_9GLOM</name>
<keyword evidence="2" id="KW-0548">Nucleotidyltransferase</keyword>
<evidence type="ECO:0000256" key="4">
    <source>
        <dbReference type="ARBA" id="ARBA00022722"/>
    </source>
</evidence>
<dbReference type="InterPro" id="IPR001301">
    <property type="entry name" value="Gemini_AL1_CLV"/>
</dbReference>
<feature type="domain" description="CRESS-DNA virus Rep endonuclease" evidence="11">
    <location>
        <begin position="1"/>
        <end position="114"/>
    </location>
</feature>
<keyword evidence="5" id="KW-0479">Metal-binding</keyword>